<reference evidence="3" key="1">
    <citation type="submission" date="2015-07" db="EMBL/GenBank/DDBJ databases">
        <title>Nocardia seriolae U-1 whole genome shotgun sequence.</title>
        <authorList>
            <person name="Imajoh M."/>
            <person name="Fukumoto Y."/>
            <person name="Sukeda M."/>
            <person name="Yamane J."/>
            <person name="Yamasaki K."/>
            <person name="Shimizu M."/>
            <person name="Ohnishi K."/>
            <person name="Oshima S."/>
        </authorList>
    </citation>
    <scope>NUCLEOTIDE SEQUENCE [LARGE SCALE GENOMIC DNA]</scope>
    <source>
        <strain evidence="3">U-1</strain>
    </source>
</reference>
<dbReference type="EMBL" id="CP017839">
    <property type="protein sequence ID" value="APB01147.1"/>
    <property type="molecule type" value="Genomic_DNA"/>
</dbReference>
<keyword evidence="3" id="KW-1185">Reference proteome</keyword>
<gene>
    <name evidence="1" type="ORF">NS506_07122</name>
    <name evidence="2" type="ORF">NSK11_contig00024-0066</name>
</gene>
<dbReference type="EMBL" id="BBYQ01000024">
    <property type="protein sequence ID" value="GAP27901.1"/>
    <property type="molecule type" value="Genomic_DNA"/>
</dbReference>
<reference evidence="1 4" key="3">
    <citation type="submission" date="2016-10" db="EMBL/GenBank/DDBJ databases">
        <title>Genome sequence of Nocardia seriolae strain EM150506, isolated from Anguila japonica.</title>
        <authorList>
            <person name="Han H.-J."/>
        </authorList>
    </citation>
    <scope>NUCLEOTIDE SEQUENCE [LARGE SCALE GENOMIC DNA]</scope>
    <source>
        <strain evidence="1 4">EM150506</strain>
    </source>
</reference>
<evidence type="ECO:0000313" key="3">
    <source>
        <dbReference type="Proteomes" id="UP000037179"/>
    </source>
</evidence>
<dbReference type="Proteomes" id="UP000037179">
    <property type="component" value="Unassembled WGS sequence"/>
</dbReference>
<proteinExistence type="predicted"/>
<evidence type="ECO:0000313" key="4">
    <source>
        <dbReference type="Proteomes" id="UP000180166"/>
    </source>
</evidence>
<organism evidence="2 3">
    <name type="scientific">Nocardia seriolae</name>
    <dbReference type="NCBI Taxonomy" id="37332"/>
    <lineage>
        <taxon>Bacteria</taxon>
        <taxon>Bacillati</taxon>
        <taxon>Actinomycetota</taxon>
        <taxon>Actinomycetes</taxon>
        <taxon>Mycobacteriales</taxon>
        <taxon>Nocardiaceae</taxon>
        <taxon>Nocardia</taxon>
    </lineage>
</organism>
<dbReference type="Proteomes" id="UP000180166">
    <property type="component" value="Chromosome"/>
</dbReference>
<evidence type="ECO:0000313" key="2">
    <source>
        <dbReference type="EMBL" id="GAP27901.1"/>
    </source>
</evidence>
<reference evidence="2 3" key="2">
    <citation type="journal article" date="2016" name="Genome Announc.">
        <title>Draft Genome Sequence of Erythromycin- and Oxytetracycline-Sensitive Nocardia seriolae Strain U-1 (NBRC 110359).</title>
        <authorList>
            <person name="Imajoh M."/>
            <person name="Sukeda M."/>
            <person name="Shimizu M."/>
            <person name="Yamane J."/>
            <person name="Ohnishi K."/>
            <person name="Oshima S."/>
        </authorList>
    </citation>
    <scope>NUCLEOTIDE SEQUENCE [LARGE SCALE GENOMIC DNA]</scope>
    <source>
        <strain evidence="2 3">U-1</strain>
    </source>
</reference>
<name>A0ABC9YRH4_9NOCA</name>
<dbReference type="AlphaFoldDB" id="A0ABC9YRH4"/>
<sequence>MHREFRWAHWQIKHGESTETRNRFAGCRVSIMVIRRSRAQYVLMIAECPSCAWPSPTVVSSHRSVQYLRCVCGQWLISVHGKVVGAAGGTTFSGKNPVAEIAGIRD</sequence>
<protein>
    <submittedName>
        <fullName evidence="2">Uncharacterized protein</fullName>
    </submittedName>
</protein>
<dbReference type="KEGG" id="nsr:NS506_07122"/>
<evidence type="ECO:0000313" key="1">
    <source>
        <dbReference type="EMBL" id="APB01147.1"/>
    </source>
</evidence>
<accession>A0ABC9YRH4</accession>